<keyword evidence="1" id="KW-0812">Transmembrane</keyword>
<name>H6SQD1_PARPM</name>
<sequence length="124" mass="13901">MSRTIYDRVRANPKFHELIEKRGRFAWILAAVMLIIYYGFVMVIAFWPQLLGQPLGEGSVTTVGIPVGLGVIVSAFLLTGIYVYRANGEFDEPSRTHPGGRYDGRSFPRSAHRGLRRRFGGWGG</sequence>
<dbReference type="InterPro" id="IPR052959">
    <property type="entry name" value="Inner_membrane_assoc"/>
</dbReference>
<evidence type="ECO:0000313" key="3">
    <source>
        <dbReference type="Proteomes" id="UP000033220"/>
    </source>
</evidence>
<evidence type="ECO:0000313" key="2">
    <source>
        <dbReference type="EMBL" id="CCG09650.1"/>
    </source>
</evidence>
<dbReference type="PATRIC" id="fig|1150469.3.peg.3409"/>
<dbReference type="KEGG" id="rpm:RSPPHO_03024"/>
<feature type="transmembrane region" description="Helical" evidence="1">
    <location>
        <begin position="59"/>
        <end position="84"/>
    </location>
</feature>
<keyword evidence="1" id="KW-1133">Transmembrane helix</keyword>
<proteinExistence type="predicted"/>
<dbReference type="GO" id="GO:0005886">
    <property type="term" value="C:plasma membrane"/>
    <property type="evidence" value="ECO:0007669"/>
    <property type="project" value="TreeGrafter"/>
</dbReference>
<feature type="transmembrane region" description="Helical" evidence="1">
    <location>
        <begin position="25"/>
        <end position="47"/>
    </location>
</feature>
<dbReference type="Pfam" id="PF04341">
    <property type="entry name" value="DUF485"/>
    <property type="match status" value="1"/>
</dbReference>
<dbReference type="Proteomes" id="UP000033220">
    <property type="component" value="Chromosome DSM 122"/>
</dbReference>
<dbReference type="HOGENOM" id="CLU_123372_2_1_5"/>
<dbReference type="EMBL" id="HE663493">
    <property type="protein sequence ID" value="CCG09650.1"/>
    <property type="molecule type" value="Genomic_DNA"/>
</dbReference>
<dbReference type="eggNOG" id="COG3162">
    <property type="taxonomic scope" value="Bacteria"/>
</dbReference>
<keyword evidence="1" id="KW-0472">Membrane</keyword>
<dbReference type="STRING" id="1150469.RSPPHO_03024"/>
<protein>
    <recommendedName>
        <fullName evidence="4">DUF485 domain-containing protein</fullName>
    </recommendedName>
</protein>
<dbReference type="PANTHER" id="PTHR38598">
    <property type="entry name" value="INNER MEMBRANE PROTEIN YJCH"/>
    <property type="match status" value="1"/>
</dbReference>
<evidence type="ECO:0000256" key="1">
    <source>
        <dbReference type="SAM" id="Phobius"/>
    </source>
</evidence>
<reference evidence="2 3" key="1">
    <citation type="submission" date="2012-02" db="EMBL/GenBank/DDBJ databases">
        <title>Shotgun genome sequence of Phaeospirillum photometricum DSM 122.</title>
        <authorList>
            <person name="Duquesne K."/>
            <person name="Sturgis J."/>
        </authorList>
    </citation>
    <scope>NUCLEOTIDE SEQUENCE [LARGE SCALE GENOMIC DNA]</scope>
    <source>
        <strain evidence="3">DSM122</strain>
    </source>
</reference>
<dbReference type="InterPro" id="IPR007436">
    <property type="entry name" value="DUF485"/>
</dbReference>
<dbReference type="OrthoDB" id="5297034at2"/>
<organism evidence="2 3">
    <name type="scientific">Pararhodospirillum photometricum DSM 122</name>
    <dbReference type="NCBI Taxonomy" id="1150469"/>
    <lineage>
        <taxon>Bacteria</taxon>
        <taxon>Pseudomonadati</taxon>
        <taxon>Pseudomonadota</taxon>
        <taxon>Alphaproteobacteria</taxon>
        <taxon>Rhodospirillales</taxon>
        <taxon>Rhodospirillaceae</taxon>
        <taxon>Pararhodospirillum</taxon>
    </lineage>
</organism>
<dbReference type="PANTHER" id="PTHR38598:SF1">
    <property type="entry name" value="INNER MEMBRANE PROTEIN YJCH"/>
    <property type="match status" value="1"/>
</dbReference>
<dbReference type="AlphaFoldDB" id="H6SQD1"/>
<accession>H6SQD1</accession>
<evidence type="ECO:0008006" key="4">
    <source>
        <dbReference type="Google" id="ProtNLM"/>
    </source>
</evidence>
<gene>
    <name evidence="2" type="ORF">RSPPHO_03024</name>
</gene>
<keyword evidence="3" id="KW-1185">Reference proteome</keyword>